<dbReference type="PANTHER" id="PTHR44196:SF1">
    <property type="entry name" value="DEHYDROGENASE_REDUCTASE SDR FAMILY MEMBER 7B"/>
    <property type="match status" value="1"/>
</dbReference>
<reference evidence="4 5" key="1">
    <citation type="submission" date="2017-02" db="EMBL/GenBank/DDBJ databases">
        <authorList>
            <person name="Peterson S.W."/>
        </authorList>
    </citation>
    <scope>NUCLEOTIDE SEQUENCE [LARGE SCALE GENOMIC DNA]</scope>
    <source>
        <strain evidence="4 5">CECT 9027</strain>
    </source>
</reference>
<dbReference type="InterPro" id="IPR020904">
    <property type="entry name" value="Sc_DH/Rdtase_CS"/>
</dbReference>
<dbReference type="SUPFAM" id="SSF51735">
    <property type="entry name" value="NAD(P)-binding Rossmann-fold domains"/>
    <property type="match status" value="1"/>
</dbReference>
<dbReference type="InterPro" id="IPR036291">
    <property type="entry name" value="NAD(P)-bd_dom_sf"/>
</dbReference>
<dbReference type="STRING" id="1918946.VPAL9027_01279"/>
<feature type="transmembrane region" description="Helical" evidence="3">
    <location>
        <begin position="211"/>
        <end position="230"/>
    </location>
</feature>
<dbReference type="EC" id="1.1.1.268" evidence="4"/>
<dbReference type="OrthoDB" id="335726at2"/>
<evidence type="ECO:0000313" key="5">
    <source>
        <dbReference type="Proteomes" id="UP000189475"/>
    </source>
</evidence>
<accession>A0A1R4B331</accession>
<dbReference type="PROSITE" id="PS00061">
    <property type="entry name" value="ADH_SHORT"/>
    <property type="match status" value="1"/>
</dbReference>
<keyword evidence="2 4" id="KW-0560">Oxidoreductase</keyword>
<dbReference type="Proteomes" id="UP000189475">
    <property type="component" value="Unassembled WGS sequence"/>
</dbReference>
<dbReference type="Gene3D" id="3.40.50.720">
    <property type="entry name" value="NAD(P)-binding Rossmann-like Domain"/>
    <property type="match status" value="1"/>
</dbReference>
<dbReference type="RefSeq" id="WP_077313315.1">
    <property type="nucleotide sequence ID" value="NZ_AP024887.1"/>
</dbReference>
<keyword evidence="3" id="KW-0472">Membrane</keyword>
<sequence length="246" mass="27431">MTCVLITGATSGIGLQLATDYAKEGWSVLACGRNQSQLDELAIQYPNITHVAFDVTDAEQVHTSFRDLPHFPDLWLLNAGTCEYIENGEMDSTLVKRVMDVNFYGMLHCIEALQSLLRHGDHVAVVSSIAGEMVLPKSQAYGASKAAISYVMNVQAAEWAQQGISTSIVYPGFVKTPLTDKNTFDMPMMIPVEEASVKIRKQLAKRKSHIYVPWIFTAIVRFIALFPYAWQQKLVRKLIKSEGEQS</sequence>
<dbReference type="PRINTS" id="PR00081">
    <property type="entry name" value="GDHRDH"/>
</dbReference>
<dbReference type="Pfam" id="PF00106">
    <property type="entry name" value="adh_short"/>
    <property type="match status" value="1"/>
</dbReference>
<dbReference type="EMBL" id="FUFT01000002">
    <property type="protein sequence ID" value="SJL83313.1"/>
    <property type="molecule type" value="Genomic_DNA"/>
</dbReference>
<evidence type="ECO:0000256" key="3">
    <source>
        <dbReference type="SAM" id="Phobius"/>
    </source>
</evidence>
<protein>
    <submittedName>
        <fullName evidence="4">2-(R)-hydroxypropyl-CoM dehydrogenase</fullName>
        <ecNumber evidence="4">1.1.1.268</ecNumber>
    </submittedName>
</protein>
<keyword evidence="3" id="KW-0812">Transmembrane</keyword>
<dbReference type="PANTHER" id="PTHR44196">
    <property type="entry name" value="DEHYDROGENASE/REDUCTASE SDR FAMILY MEMBER 7B"/>
    <property type="match status" value="1"/>
</dbReference>
<keyword evidence="5" id="KW-1185">Reference proteome</keyword>
<dbReference type="AlphaFoldDB" id="A0A1R4B331"/>
<gene>
    <name evidence="4" type="primary">xecD</name>
    <name evidence="4" type="ORF">VPAL9027_01279</name>
</gene>
<dbReference type="InterPro" id="IPR002347">
    <property type="entry name" value="SDR_fam"/>
</dbReference>
<keyword evidence="3" id="KW-1133">Transmembrane helix</keyword>
<dbReference type="GO" id="GO:0016020">
    <property type="term" value="C:membrane"/>
    <property type="evidence" value="ECO:0007669"/>
    <property type="project" value="TreeGrafter"/>
</dbReference>
<proteinExistence type="inferred from homology"/>
<organism evidence="4 5">
    <name type="scientific">Vibrio palustris</name>
    <dbReference type="NCBI Taxonomy" id="1918946"/>
    <lineage>
        <taxon>Bacteria</taxon>
        <taxon>Pseudomonadati</taxon>
        <taxon>Pseudomonadota</taxon>
        <taxon>Gammaproteobacteria</taxon>
        <taxon>Vibrionales</taxon>
        <taxon>Vibrionaceae</taxon>
        <taxon>Vibrio</taxon>
    </lineage>
</organism>
<evidence type="ECO:0000256" key="1">
    <source>
        <dbReference type="ARBA" id="ARBA00006484"/>
    </source>
</evidence>
<evidence type="ECO:0000313" key="4">
    <source>
        <dbReference type="EMBL" id="SJL83313.1"/>
    </source>
</evidence>
<dbReference type="GO" id="GO:0050574">
    <property type="term" value="F:2-(R)-hydroxypropyl-CoM dehydrogenase activity"/>
    <property type="evidence" value="ECO:0007669"/>
    <property type="project" value="UniProtKB-EC"/>
</dbReference>
<comment type="similarity">
    <text evidence="1">Belongs to the short-chain dehydrogenases/reductases (SDR) family.</text>
</comment>
<evidence type="ECO:0000256" key="2">
    <source>
        <dbReference type="ARBA" id="ARBA00023002"/>
    </source>
</evidence>
<name>A0A1R4B331_9VIBR</name>